<protein>
    <submittedName>
        <fullName evidence="2">Uncharacterized protein</fullName>
    </submittedName>
</protein>
<feature type="region of interest" description="Disordered" evidence="1">
    <location>
        <begin position="1"/>
        <end position="52"/>
    </location>
</feature>
<evidence type="ECO:0000313" key="2">
    <source>
        <dbReference type="EMBL" id="EMA58941.1"/>
    </source>
</evidence>
<dbReference type="EMBL" id="AOJG01000031">
    <property type="protein sequence ID" value="EMA58941.1"/>
    <property type="molecule type" value="Genomic_DNA"/>
</dbReference>
<sequence length="227" mass="25413">MSTHNTPDDSTSTEPIKDLDDTNSDSDETPAPTYENPYKDTTNHLNAVSPDNPIGQLYSGDFEDVVRATHVAYGRYHGDVTEGTYTQTTTDTTNTETTDVVTEEFPTRSLHYHSELVTPDHAIDALKEMPPGYNDFRREAVVELVNNLAANTKIGVAREYSPAVYIWHNDLPKLADQISEHLTGNKYPDEIGVVDTGDTHTYPGRPSSDNLEDQQPNSPELVRMWWD</sequence>
<name>M0NMC6_9EURY</name>
<dbReference type="AlphaFoldDB" id="M0NMC6"/>
<proteinExistence type="predicted"/>
<evidence type="ECO:0000256" key="1">
    <source>
        <dbReference type="SAM" id="MobiDB-lite"/>
    </source>
</evidence>
<dbReference type="RefSeq" id="WP_008006939.1">
    <property type="nucleotide sequence ID" value="NZ_AOJG01000031.1"/>
</dbReference>
<feature type="region of interest" description="Disordered" evidence="1">
    <location>
        <begin position="189"/>
        <end position="227"/>
    </location>
</feature>
<keyword evidence="3" id="KW-1185">Reference proteome</keyword>
<dbReference type="Proteomes" id="UP000011650">
    <property type="component" value="Unassembled WGS sequence"/>
</dbReference>
<comment type="caution">
    <text evidence="2">The sequence shown here is derived from an EMBL/GenBank/DDBJ whole genome shotgun (WGS) entry which is preliminary data.</text>
</comment>
<accession>M0NMC6</accession>
<organism evidence="2 3">
    <name type="scientific">Halorubrum lipolyticum DSM 21995</name>
    <dbReference type="NCBI Taxonomy" id="1227482"/>
    <lineage>
        <taxon>Archaea</taxon>
        <taxon>Methanobacteriati</taxon>
        <taxon>Methanobacteriota</taxon>
        <taxon>Stenosarchaea group</taxon>
        <taxon>Halobacteria</taxon>
        <taxon>Halobacteriales</taxon>
        <taxon>Haloferacaceae</taxon>
        <taxon>Halorubrum</taxon>
    </lineage>
</organism>
<gene>
    <name evidence="2" type="ORF">C469_12238</name>
</gene>
<feature type="compositionally biased region" description="Polar residues" evidence="1">
    <location>
        <begin position="1"/>
        <end position="14"/>
    </location>
</feature>
<feature type="compositionally biased region" description="Polar residues" evidence="1">
    <location>
        <begin position="207"/>
        <end position="218"/>
    </location>
</feature>
<reference evidence="2 3" key="1">
    <citation type="journal article" date="2014" name="PLoS Genet.">
        <title>Phylogenetically driven sequencing of extremely halophilic archaea reveals strategies for static and dynamic osmo-response.</title>
        <authorList>
            <person name="Becker E.A."/>
            <person name="Seitzer P.M."/>
            <person name="Tritt A."/>
            <person name="Larsen D."/>
            <person name="Krusor M."/>
            <person name="Yao A.I."/>
            <person name="Wu D."/>
            <person name="Madern D."/>
            <person name="Eisen J.A."/>
            <person name="Darling A.E."/>
            <person name="Facciotti M.T."/>
        </authorList>
    </citation>
    <scope>NUCLEOTIDE SEQUENCE [LARGE SCALE GENOMIC DNA]</scope>
    <source>
        <strain evidence="2 3">DSM 21995</strain>
    </source>
</reference>
<evidence type="ECO:0000313" key="3">
    <source>
        <dbReference type="Proteomes" id="UP000011650"/>
    </source>
</evidence>